<protein>
    <submittedName>
        <fullName evidence="1">Uncharacterized protein</fullName>
    </submittedName>
</protein>
<reference evidence="2" key="2">
    <citation type="journal article" date="2017" name="J. Anim. Genet.">
        <title>Multiple reference genome sequences of hot pepper reveal the massive evolution of plant disease resistance genes by retroduplication.</title>
        <authorList>
            <person name="Kim S."/>
            <person name="Park J."/>
            <person name="Yeom S.-I."/>
            <person name="Kim Y.-M."/>
            <person name="Seo E."/>
            <person name="Kim K.-T."/>
            <person name="Kim M.-S."/>
            <person name="Lee J.M."/>
            <person name="Cheong K."/>
            <person name="Shin H.-S."/>
            <person name="Kim S.-B."/>
            <person name="Han K."/>
            <person name="Lee J."/>
            <person name="Park M."/>
            <person name="Lee H.-A."/>
            <person name="Lee H.-Y."/>
            <person name="Lee Y."/>
            <person name="Oh S."/>
            <person name="Lee J.H."/>
            <person name="Choi E."/>
            <person name="Choi E."/>
            <person name="Lee S.E."/>
            <person name="Jeon J."/>
            <person name="Kim H."/>
            <person name="Choi G."/>
            <person name="Song H."/>
            <person name="Lee J."/>
            <person name="Lee S.-C."/>
            <person name="Kwon J.-K."/>
            <person name="Lee H.-Y."/>
            <person name="Koo N."/>
            <person name="Hong Y."/>
            <person name="Kim R.W."/>
            <person name="Kang W.-H."/>
            <person name="Huh J.H."/>
            <person name="Kang B.-C."/>
            <person name="Yang T.-J."/>
            <person name="Lee Y.-H."/>
            <person name="Bennetzen J.L."/>
            <person name="Choi D."/>
        </authorList>
    </citation>
    <scope>NUCLEOTIDE SEQUENCE [LARGE SCALE GENOMIC DNA]</scope>
    <source>
        <strain evidence="2">cv. PBC81</strain>
    </source>
</reference>
<dbReference type="GO" id="GO:0030906">
    <property type="term" value="C:retromer, cargo-selective complex"/>
    <property type="evidence" value="ECO:0007669"/>
    <property type="project" value="InterPro"/>
</dbReference>
<dbReference type="GO" id="GO:0005829">
    <property type="term" value="C:cytosol"/>
    <property type="evidence" value="ECO:0007669"/>
    <property type="project" value="GOC"/>
</dbReference>
<dbReference type="Pfam" id="PF03635">
    <property type="entry name" value="Vps35"/>
    <property type="match status" value="1"/>
</dbReference>
<dbReference type="GO" id="GO:0006886">
    <property type="term" value="P:intracellular protein transport"/>
    <property type="evidence" value="ECO:0007669"/>
    <property type="project" value="TreeGrafter"/>
</dbReference>
<reference evidence="1 2" key="1">
    <citation type="journal article" date="2017" name="Genome Biol.">
        <title>New reference genome sequences of hot pepper reveal the massive evolution of plant disease-resistance genes by retroduplication.</title>
        <authorList>
            <person name="Kim S."/>
            <person name="Park J."/>
            <person name="Yeom S.I."/>
            <person name="Kim Y.M."/>
            <person name="Seo E."/>
            <person name="Kim K.T."/>
            <person name="Kim M.S."/>
            <person name="Lee J.M."/>
            <person name="Cheong K."/>
            <person name="Shin H.S."/>
            <person name="Kim S.B."/>
            <person name="Han K."/>
            <person name="Lee J."/>
            <person name="Park M."/>
            <person name="Lee H.A."/>
            <person name="Lee H.Y."/>
            <person name="Lee Y."/>
            <person name="Oh S."/>
            <person name="Lee J.H."/>
            <person name="Choi E."/>
            <person name="Choi E."/>
            <person name="Lee S.E."/>
            <person name="Jeon J."/>
            <person name="Kim H."/>
            <person name="Choi G."/>
            <person name="Song H."/>
            <person name="Lee J."/>
            <person name="Lee S.C."/>
            <person name="Kwon J.K."/>
            <person name="Lee H.Y."/>
            <person name="Koo N."/>
            <person name="Hong Y."/>
            <person name="Kim R.W."/>
            <person name="Kang W.H."/>
            <person name="Huh J.H."/>
            <person name="Kang B.C."/>
            <person name="Yang T.J."/>
            <person name="Lee Y.H."/>
            <person name="Bennetzen J.L."/>
            <person name="Choi D."/>
        </authorList>
    </citation>
    <scope>NUCLEOTIDE SEQUENCE [LARGE SCALE GENOMIC DNA]</scope>
    <source>
        <strain evidence="2">cv. PBC81</strain>
    </source>
</reference>
<dbReference type="PANTHER" id="PTHR11099:SF0">
    <property type="entry name" value="VACUOLAR PROTEIN SORTING-ASSOCIATED PROTEIN 35"/>
    <property type="match status" value="1"/>
</dbReference>
<comment type="caution">
    <text evidence="1">The sequence shown here is derived from an EMBL/GenBank/DDBJ whole genome shotgun (WGS) entry which is preliminary data.</text>
</comment>
<dbReference type="PANTHER" id="PTHR11099">
    <property type="entry name" value="VACUOLAR SORTING PROTEIN 35"/>
    <property type="match status" value="1"/>
</dbReference>
<name>A0A2G2W5J5_CAPBA</name>
<sequence>MQNLSLYKNAWCLYIYKLLLSYVLEVRGLGQTTRFVFGEDCKKRMSESFACMDDASSGKGLAWEKCEKERNELRDLVINCKDDIAQGYLMDYIIQVFPDEYHLQTLETLLGTCP</sequence>
<organism evidence="1 2">
    <name type="scientific">Capsicum baccatum</name>
    <name type="common">Peruvian pepper</name>
    <dbReference type="NCBI Taxonomy" id="33114"/>
    <lineage>
        <taxon>Eukaryota</taxon>
        <taxon>Viridiplantae</taxon>
        <taxon>Streptophyta</taxon>
        <taxon>Embryophyta</taxon>
        <taxon>Tracheophyta</taxon>
        <taxon>Spermatophyta</taxon>
        <taxon>Magnoliopsida</taxon>
        <taxon>eudicotyledons</taxon>
        <taxon>Gunneridae</taxon>
        <taxon>Pentapetalae</taxon>
        <taxon>asterids</taxon>
        <taxon>lamiids</taxon>
        <taxon>Solanales</taxon>
        <taxon>Solanaceae</taxon>
        <taxon>Solanoideae</taxon>
        <taxon>Capsiceae</taxon>
        <taxon>Capsicum</taxon>
    </lineage>
</organism>
<dbReference type="AlphaFoldDB" id="A0A2G2W5J5"/>
<keyword evidence="2" id="KW-1185">Reference proteome</keyword>
<dbReference type="Proteomes" id="UP000224567">
    <property type="component" value="Unassembled WGS sequence"/>
</dbReference>
<dbReference type="STRING" id="33114.A0A2G2W5J5"/>
<evidence type="ECO:0000313" key="2">
    <source>
        <dbReference type="Proteomes" id="UP000224567"/>
    </source>
</evidence>
<dbReference type="GO" id="GO:0042147">
    <property type="term" value="P:retrograde transport, endosome to Golgi"/>
    <property type="evidence" value="ECO:0007669"/>
    <property type="project" value="InterPro"/>
</dbReference>
<dbReference type="InterPro" id="IPR005378">
    <property type="entry name" value="Vps35"/>
</dbReference>
<proteinExistence type="predicted"/>
<evidence type="ECO:0000313" key="1">
    <source>
        <dbReference type="EMBL" id="PHT40497.1"/>
    </source>
</evidence>
<dbReference type="GO" id="GO:0005770">
    <property type="term" value="C:late endosome"/>
    <property type="evidence" value="ECO:0007669"/>
    <property type="project" value="TreeGrafter"/>
</dbReference>
<gene>
    <name evidence="1" type="ORF">CQW23_19351</name>
</gene>
<dbReference type="EMBL" id="MLFT02000008">
    <property type="protein sequence ID" value="PHT40497.1"/>
    <property type="molecule type" value="Genomic_DNA"/>
</dbReference>
<accession>A0A2G2W5J5</accession>
<dbReference type="OrthoDB" id="10258141at2759"/>